<feature type="region of interest" description="Disordered" evidence="1">
    <location>
        <begin position="1"/>
        <end position="27"/>
    </location>
</feature>
<keyword evidence="2" id="KW-0238">DNA-binding</keyword>
<proteinExistence type="predicted"/>
<dbReference type="RefSeq" id="WP_197009591.1">
    <property type="nucleotide sequence ID" value="NZ_BAABES010000025.1"/>
</dbReference>
<sequence length="423" mass="43271">MVAAHRGSQRTATPRLAGRRTVPRAPRRVLTAATSAAAATTLVTAGCAGPVPFHRPGEGPAGAPLIPLGGPAPFATTGRGPAKGSARPAPPGPATDVYAATGPGMLSPAVRGLPHRVYVPNAATGTADVIDQRTGRLLERLPAGGAPALIVTGPDLRRLWITGLADGRSLTLGPGASGPAEGPRISRPGPLYFTPDGRAALVMAGRSARIDVRDPRTLRPRGTIRLPCRGAVRADFTADASALLTTCPKTGQVVRIDPARRTVTATLRLPAGSRPGDLRLSPDGRAFLVADTARGGLWTIDAARPRALGFVRTGPGPHGLVLGRGARLLYVLGGDGTVSAVDPATLRVSRLWRAPGRRALLPGGVSADGGTLWLSDPAGGTVYALSTRTGRPLHAVRVGGRPGGPCVHPQPARYSLGGPGLFR</sequence>
<reference evidence="2" key="1">
    <citation type="submission" date="2020-11" db="EMBL/GenBank/DDBJ databases">
        <title>Sequencing the genomes of 1000 actinobacteria strains.</title>
        <authorList>
            <person name="Klenk H.-P."/>
        </authorList>
    </citation>
    <scope>NUCLEOTIDE SEQUENCE</scope>
    <source>
        <strain evidence="2">DSM 43175</strain>
    </source>
</reference>
<dbReference type="GO" id="GO:0003677">
    <property type="term" value="F:DNA binding"/>
    <property type="evidence" value="ECO:0007669"/>
    <property type="project" value="UniProtKB-KW"/>
</dbReference>
<evidence type="ECO:0000313" key="2">
    <source>
        <dbReference type="EMBL" id="MBG6086619.1"/>
    </source>
</evidence>
<dbReference type="Gene3D" id="2.130.10.10">
    <property type="entry name" value="YVTN repeat-like/Quinoprotein amine dehydrogenase"/>
    <property type="match status" value="2"/>
</dbReference>
<dbReference type="PANTHER" id="PTHR47197:SF3">
    <property type="entry name" value="DIHYDRO-HEME D1 DEHYDROGENASE"/>
    <property type="match status" value="1"/>
</dbReference>
<name>A0A931DD14_9ACTN</name>
<organism evidence="2 3">
    <name type="scientific">Actinomadura viridis</name>
    <dbReference type="NCBI Taxonomy" id="58110"/>
    <lineage>
        <taxon>Bacteria</taxon>
        <taxon>Bacillati</taxon>
        <taxon>Actinomycetota</taxon>
        <taxon>Actinomycetes</taxon>
        <taxon>Streptosporangiales</taxon>
        <taxon>Thermomonosporaceae</taxon>
        <taxon>Actinomadura</taxon>
    </lineage>
</organism>
<feature type="region of interest" description="Disordered" evidence="1">
    <location>
        <begin position="54"/>
        <end position="93"/>
    </location>
</feature>
<dbReference type="EMBL" id="JADOUA010000001">
    <property type="protein sequence ID" value="MBG6086619.1"/>
    <property type="molecule type" value="Genomic_DNA"/>
</dbReference>
<evidence type="ECO:0000256" key="1">
    <source>
        <dbReference type="SAM" id="MobiDB-lite"/>
    </source>
</evidence>
<protein>
    <submittedName>
        <fullName evidence="2">DNA-binding beta-propeller fold protein YncE</fullName>
    </submittedName>
</protein>
<dbReference type="InterPro" id="IPR011048">
    <property type="entry name" value="Haem_d1_sf"/>
</dbReference>
<keyword evidence="3" id="KW-1185">Reference proteome</keyword>
<accession>A0A931DD14</accession>
<dbReference type="SUPFAM" id="SSF51004">
    <property type="entry name" value="C-terminal (heme d1) domain of cytochrome cd1-nitrite reductase"/>
    <property type="match status" value="1"/>
</dbReference>
<dbReference type="AlphaFoldDB" id="A0A931DD14"/>
<gene>
    <name evidence="2" type="ORF">IW256_000732</name>
</gene>
<comment type="caution">
    <text evidence="2">The sequence shown here is derived from an EMBL/GenBank/DDBJ whole genome shotgun (WGS) entry which is preliminary data.</text>
</comment>
<evidence type="ECO:0000313" key="3">
    <source>
        <dbReference type="Proteomes" id="UP000614047"/>
    </source>
</evidence>
<feature type="compositionally biased region" description="Low complexity" evidence="1">
    <location>
        <begin position="61"/>
        <end position="73"/>
    </location>
</feature>
<dbReference type="Proteomes" id="UP000614047">
    <property type="component" value="Unassembled WGS sequence"/>
</dbReference>
<dbReference type="InterPro" id="IPR051200">
    <property type="entry name" value="Host-pathogen_enzymatic-act"/>
</dbReference>
<dbReference type="PANTHER" id="PTHR47197">
    <property type="entry name" value="PROTEIN NIRF"/>
    <property type="match status" value="1"/>
</dbReference>
<feature type="compositionally biased region" description="Basic residues" evidence="1">
    <location>
        <begin position="17"/>
        <end position="27"/>
    </location>
</feature>
<dbReference type="InterPro" id="IPR015943">
    <property type="entry name" value="WD40/YVTN_repeat-like_dom_sf"/>
</dbReference>